<keyword evidence="3" id="KW-0436">Ligase</keyword>
<dbReference type="Pfam" id="PF19370">
    <property type="entry name" value="DUF5945"/>
    <property type="match status" value="1"/>
</dbReference>
<feature type="coiled-coil region" evidence="1">
    <location>
        <begin position="88"/>
        <end position="115"/>
    </location>
</feature>
<proteinExistence type="predicted"/>
<evidence type="ECO:0000256" key="1">
    <source>
        <dbReference type="SAM" id="Coils"/>
    </source>
</evidence>
<dbReference type="Proteomes" id="UP000394068">
    <property type="component" value="Unassembled WGS sequence"/>
</dbReference>
<name>A0A4U9XWM1_9STRE</name>
<dbReference type="GO" id="GO:0016874">
    <property type="term" value="F:ligase activity"/>
    <property type="evidence" value="ECO:0007669"/>
    <property type="project" value="UniProtKB-KW"/>
</dbReference>
<protein>
    <submittedName>
        <fullName evidence="3">Glutamate-cysteine ligase</fullName>
    </submittedName>
</protein>
<gene>
    <name evidence="3" type="ORF">NCTC5386_01541</name>
</gene>
<feature type="region of interest" description="Disordered" evidence="2">
    <location>
        <begin position="1"/>
        <end position="24"/>
    </location>
</feature>
<reference evidence="3 4" key="1">
    <citation type="submission" date="2019-05" db="EMBL/GenBank/DDBJ databases">
        <authorList>
            <consortium name="Pathogen Informatics"/>
        </authorList>
    </citation>
    <scope>NUCLEOTIDE SEQUENCE [LARGE SCALE GENOMIC DNA]</scope>
    <source>
        <strain evidence="3 4">NCTC5386</strain>
    </source>
</reference>
<evidence type="ECO:0000313" key="4">
    <source>
        <dbReference type="Proteomes" id="UP000394068"/>
    </source>
</evidence>
<dbReference type="InterPro" id="IPR045989">
    <property type="entry name" value="DUF5945"/>
</dbReference>
<sequence length="136" mass="15089">MSTPTDWTFDGTLDQTTPTTTPDQERAKIAALFGKGEVGQATEVIDYQAEFQKLKGDESPQASQEMFKVPATVTLSPTLDQDPTSLYKDRLQKQLANHEADMSTYQMELDRLQGLVSEKSNTIKTITAILKAMDTI</sequence>
<accession>A0A4U9XWM1</accession>
<evidence type="ECO:0000313" key="3">
    <source>
        <dbReference type="EMBL" id="VTS17131.1"/>
    </source>
</evidence>
<evidence type="ECO:0000256" key="2">
    <source>
        <dbReference type="SAM" id="MobiDB-lite"/>
    </source>
</evidence>
<dbReference type="EMBL" id="CABEHT010000001">
    <property type="protein sequence ID" value="VTS17131.1"/>
    <property type="molecule type" value="Genomic_DNA"/>
</dbReference>
<dbReference type="RefSeq" id="WP_077323139.1">
    <property type="nucleotide sequence ID" value="NZ_CABEHT010000001.1"/>
</dbReference>
<dbReference type="AlphaFoldDB" id="A0A4U9XWM1"/>
<organism evidence="3 4">
    <name type="scientific">Streptococcus pseudoporcinus</name>
    <dbReference type="NCBI Taxonomy" id="361101"/>
    <lineage>
        <taxon>Bacteria</taxon>
        <taxon>Bacillati</taxon>
        <taxon>Bacillota</taxon>
        <taxon>Bacilli</taxon>
        <taxon>Lactobacillales</taxon>
        <taxon>Streptococcaceae</taxon>
        <taxon>Streptococcus</taxon>
    </lineage>
</organism>
<keyword evidence="1" id="KW-0175">Coiled coil</keyword>